<evidence type="ECO:0000256" key="1">
    <source>
        <dbReference type="SAM" id="Phobius"/>
    </source>
</evidence>
<feature type="transmembrane region" description="Helical" evidence="1">
    <location>
        <begin position="95"/>
        <end position="118"/>
    </location>
</feature>
<dbReference type="EMBL" id="CP109019">
    <property type="protein sequence ID" value="WUT87214.1"/>
    <property type="molecule type" value="Genomic_DNA"/>
</dbReference>
<keyword evidence="1" id="KW-0812">Transmembrane</keyword>
<feature type="transmembrane region" description="Helical" evidence="1">
    <location>
        <begin position="64"/>
        <end position="83"/>
    </location>
</feature>
<keyword evidence="1" id="KW-0472">Membrane</keyword>
<evidence type="ECO:0000313" key="3">
    <source>
        <dbReference type="Proteomes" id="UP001432060"/>
    </source>
</evidence>
<name>A0ABZ1XUL9_9ACTN</name>
<evidence type="ECO:0000313" key="2">
    <source>
        <dbReference type="EMBL" id="WUT87214.1"/>
    </source>
</evidence>
<proteinExistence type="predicted"/>
<sequence>MVTTSTRARSSRSALAAAAAVLIIAVPVATWWLIGQQNADGLPSSDLDYAVRPLSIGSGQETELGAAALLLTAVATAVLLHATRRQRFDPRWWQAILPLLVAGLLLGVGWRILTAGVIGANIGAAFTVFFAGPVFAALVVGAVVRGLLLRFAGGTG</sequence>
<accession>A0ABZ1XUL9</accession>
<reference evidence="2" key="1">
    <citation type="submission" date="2022-10" db="EMBL/GenBank/DDBJ databases">
        <title>The complete genomes of actinobacterial strains from the NBC collection.</title>
        <authorList>
            <person name="Joergensen T.S."/>
            <person name="Alvarez Arevalo M."/>
            <person name="Sterndorff E.B."/>
            <person name="Faurdal D."/>
            <person name="Vuksanovic O."/>
            <person name="Mourched A.-S."/>
            <person name="Charusanti P."/>
            <person name="Shaw S."/>
            <person name="Blin K."/>
            <person name="Weber T."/>
        </authorList>
    </citation>
    <scope>NUCLEOTIDE SEQUENCE</scope>
    <source>
        <strain evidence="2">NBC_00668</strain>
    </source>
</reference>
<protein>
    <recommendedName>
        <fullName evidence="4">Integral membrane protein</fullName>
    </recommendedName>
</protein>
<dbReference type="Proteomes" id="UP001432060">
    <property type="component" value="Chromosome"/>
</dbReference>
<keyword evidence="1" id="KW-1133">Transmembrane helix</keyword>
<organism evidence="2 3">
    <name type="scientific">Streptomyces melanogenes</name>
    <dbReference type="NCBI Taxonomy" id="67326"/>
    <lineage>
        <taxon>Bacteria</taxon>
        <taxon>Bacillati</taxon>
        <taxon>Actinomycetota</taxon>
        <taxon>Actinomycetes</taxon>
        <taxon>Kitasatosporales</taxon>
        <taxon>Streptomycetaceae</taxon>
        <taxon>Streptomyces</taxon>
    </lineage>
</organism>
<feature type="transmembrane region" description="Helical" evidence="1">
    <location>
        <begin position="12"/>
        <end position="34"/>
    </location>
</feature>
<feature type="transmembrane region" description="Helical" evidence="1">
    <location>
        <begin position="124"/>
        <end position="148"/>
    </location>
</feature>
<dbReference type="RefSeq" id="WP_329404223.1">
    <property type="nucleotide sequence ID" value="NZ_CP109019.1"/>
</dbReference>
<evidence type="ECO:0008006" key="4">
    <source>
        <dbReference type="Google" id="ProtNLM"/>
    </source>
</evidence>
<gene>
    <name evidence="2" type="ORF">OG515_35865</name>
</gene>
<keyword evidence="3" id="KW-1185">Reference proteome</keyword>